<evidence type="ECO:0000256" key="2">
    <source>
        <dbReference type="ARBA" id="ARBA00023125"/>
    </source>
</evidence>
<comment type="similarity">
    <text evidence="1">Belongs to the 'phage' integrase family.</text>
</comment>
<dbReference type="PROSITE" id="PS51898">
    <property type="entry name" value="TYR_RECOMBINASE"/>
    <property type="match status" value="1"/>
</dbReference>
<keyword evidence="2" id="KW-0238">DNA-binding</keyword>
<comment type="caution">
    <text evidence="5">The sequence shown here is derived from an EMBL/GenBank/DDBJ whole genome shotgun (WGS) entry which is preliminary data.</text>
</comment>
<gene>
    <name evidence="5" type="ORF">IAC59_02170</name>
</gene>
<dbReference type="PANTHER" id="PTHR30349">
    <property type="entry name" value="PHAGE INTEGRASE-RELATED"/>
    <property type="match status" value="1"/>
</dbReference>
<dbReference type="GO" id="GO:0015074">
    <property type="term" value="P:DNA integration"/>
    <property type="evidence" value="ECO:0007669"/>
    <property type="project" value="InterPro"/>
</dbReference>
<dbReference type="EMBL" id="DVNK01000016">
    <property type="protein sequence ID" value="HIU46051.1"/>
    <property type="molecule type" value="Genomic_DNA"/>
</dbReference>
<dbReference type="CDD" id="cd01189">
    <property type="entry name" value="INT_ICEBs1_C_like"/>
    <property type="match status" value="1"/>
</dbReference>
<evidence type="ECO:0000313" key="6">
    <source>
        <dbReference type="Proteomes" id="UP000824123"/>
    </source>
</evidence>
<dbReference type="InterPro" id="IPR013762">
    <property type="entry name" value="Integrase-like_cat_sf"/>
</dbReference>
<evidence type="ECO:0000313" key="5">
    <source>
        <dbReference type="EMBL" id="HIU46051.1"/>
    </source>
</evidence>
<name>A0A9D1LQ96_9FIRM</name>
<dbReference type="Pfam" id="PF00589">
    <property type="entry name" value="Phage_integrase"/>
    <property type="match status" value="1"/>
</dbReference>
<dbReference type="Proteomes" id="UP000824123">
    <property type="component" value="Unassembled WGS sequence"/>
</dbReference>
<feature type="domain" description="Tyr recombinase" evidence="4">
    <location>
        <begin position="171"/>
        <end position="351"/>
    </location>
</feature>
<reference evidence="5" key="1">
    <citation type="submission" date="2020-10" db="EMBL/GenBank/DDBJ databases">
        <authorList>
            <person name="Gilroy R."/>
        </authorList>
    </citation>
    <scope>NUCLEOTIDE SEQUENCE</scope>
    <source>
        <strain evidence="5">ChiSxjej2B14-8506</strain>
    </source>
</reference>
<dbReference type="PANTHER" id="PTHR30349:SF41">
    <property type="entry name" value="INTEGRASE_RECOMBINASE PROTEIN MJ0367-RELATED"/>
    <property type="match status" value="1"/>
</dbReference>
<dbReference type="AlphaFoldDB" id="A0A9D1LQ96"/>
<evidence type="ECO:0000256" key="1">
    <source>
        <dbReference type="ARBA" id="ARBA00008857"/>
    </source>
</evidence>
<dbReference type="Gene3D" id="1.10.150.130">
    <property type="match status" value="1"/>
</dbReference>
<proteinExistence type="inferred from homology"/>
<dbReference type="InterPro" id="IPR010998">
    <property type="entry name" value="Integrase_recombinase_N"/>
</dbReference>
<dbReference type="InterPro" id="IPR002104">
    <property type="entry name" value="Integrase_catalytic"/>
</dbReference>
<sequence length="364" mass="41654">MNVSKLSSGNWRARVYIGKRNGKSEYQTFLGETRREAEMKAMQFQIEFDRNPSKALAQYGKETMKKQKDTKPASYEDMTVGECIDAYIDNLVGVSSATTIRRYRKDRAKFFQSIMDTRLKNLTQPMIQTAVSTEAKRYAAKSVHCAHGLLSAALSIYKPDFTLRTNLPPIPEPDLQIPEEEDVRRLLQHIEGRWLEIAVLLGACAGMRRSEICALKFTDIDLDKSLIHIRRTMVKDDKGEWIVQERTKTVKSKRDVTLPPVIIEKLWNRPRNSEFVIGVVPDTVSKEFIDTRNALGLKCRFHDLRHYNASIMLALNVPDKYAMERMGYSTPATLKKVYQHTMTGKRAEVNDMINGHMAAAFLSK</sequence>
<organism evidence="5 6">
    <name type="scientific">Candidatus Fimadaptatus faecigallinarum</name>
    <dbReference type="NCBI Taxonomy" id="2840814"/>
    <lineage>
        <taxon>Bacteria</taxon>
        <taxon>Bacillati</taxon>
        <taxon>Bacillota</taxon>
        <taxon>Clostridia</taxon>
        <taxon>Eubacteriales</taxon>
        <taxon>Candidatus Fimadaptatus</taxon>
    </lineage>
</organism>
<dbReference type="GO" id="GO:0003677">
    <property type="term" value="F:DNA binding"/>
    <property type="evidence" value="ECO:0007669"/>
    <property type="project" value="UniProtKB-KW"/>
</dbReference>
<reference evidence="5" key="2">
    <citation type="journal article" date="2021" name="PeerJ">
        <title>Extensive microbial diversity within the chicken gut microbiome revealed by metagenomics and culture.</title>
        <authorList>
            <person name="Gilroy R."/>
            <person name="Ravi A."/>
            <person name="Getino M."/>
            <person name="Pursley I."/>
            <person name="Horton D.L."/>
            <person name="Alikhan N.F."/>
            <person name="Baker D."/>
            <person name="Gharbi K."/>
            <person name="Hall N."/>
            <person name="Watson M."/>
            <person name="Adriaenssens E.M."/>
            <person name="Foster-Nyarko E."/>
            <person name="Jarju S."/>
            <person name="Secka A."/>
            <person name="Antonio M."/>
            <person name="Oren A."/>
            <person name="Chaudhuri R.R."/>
            <person name="La Ragione R."/>
            <person name="Hildebrand F."/>
            <person name="Pallen M.J."/>
        </authorList>
    </citation>
    <scope>NUCLEOTIDE SEQUENCE</scope>
    <source>
        <strain evidence="5">ChiSxjej2B14-8506</strain>
    </source>
</reference>
<dbReference type="InterPro" id="IPR050090">
    <property type="entry name" value="Tyrosine_recombinase_XerCD"/>
</dbReference>
<protein>
    <submittedName>
        <fullName evidence="5">Site-specific integrase</fullName>
    </submittedName>
</protein>
<dbReference type="GO" id="GO:0006310">
    <property type="term" value="P:DNA recombination"/>
    <property type="evidence" value="ECO:0007669"/>
    <property type="project" value="UniProtKB-KW"/>
</dbReference>
<evidence type="ECO:0000256" key="3">
    <source>
        <dbReference type="ARBA" id="ARBA00023172"/>
    </source>
</evidence>
<dbReference type="SUPFAM" id="SSF56349">
    <property type="entry name" value="DNA breaking-rejoining enzymes"/>
    <property type="match status" value="1"/>
</dbReference>
<keyword evidence="3" id="KW-0233">DNA recombination</keyword>
<dbReference type="Gene3D" id="1.10.443.10">
    <property type="entry name" value="Intergrase catalytic core"/>
    <property type="match status" value="1"/>
</dbReference>
<evidence type="ECO:0000259" key="4">
    <source>
        <dbReference type="PROSITE" id="PS51898"/>
    </source>
</evidence>
<dbReference type="InterPro" id="IPR011010">
    <property type="entry name" value="DNA_brk_join_enz"/>
</dbReference>
<accession>A0A9D1LQ96</accession>